<dbReference type="EMBL" id="BBTG02000056">
    <property type="protein sequence ID" value="GAO18937.1"/>
    <property type="molecule type" value="Genomic_DNA"/>
</dbReference>
<dbReference type="HOGENOM" id="CLU_060566_0_0_1"/>
<dbReference type="SUPFAM" id="SSF51182">
    <property type="entry name" value="RmlC-like cupins"/>
    <property type="match status" value="1"/>
</dbReference>
<keyword evidence="3" id="KW-1185">Reference proteome</keyword>
<evidence type="ECO:0000313" key="2">
    <source>
        <dbReference type="EMBL" id="QUC19125.1"/>
    </source>
</evidence>
<dbReference type="InterPro" id="IPR011051">
    <property type="entry name" value="RmlC_Cupin_sf"/>
</dbReference>
<gene>
    <name evidence="2" type="ORF">UV8b_03366</name>
    <name evidence="1" type="ORF">UVI_02058790</name>
</gene>
<dbReference type="CDD" id="cd02215">
    <property type="entry name" value="cupin_QDO_N_C"/>
    <property type="match status" value="1"/>
</dbReference>
<reference evidence="4" key="2">
    <citation type="journal article" date="2016" name="Genome Announc.">
        <title>Genome sequence of Ustilaginoidea virens IPU010, a rice pathogenic fungus causing false smut.</title>
        <authorList>
            <person name="Kumagai T."/>
            <person name="Ishii T."/>
            <person name="Terai G."/>
            <person name="Umemura M."/>
            <person name="Machida M."/>
            <person name="Asai K."/>
        </authorList>
    </citation>
    <scope>NUCLEOTIDE SEQUENCE [LARGE SCALE GENOMIC DNA]</scope>
    <source>
        <strain evidence="4">IPU010</strain>
    </source>
</reference>
<dbReference type="OrthoDB" id="5370773at2759"/>
<evidence type="ECO:0000313" key="3">
    <source>
        <dbReference type="Proteomes" id="UP000027002"/>
    </source>
</evidence>
<dbReference type="STRING" id="1159556.A0A063C544"/>
<dbReference type="Gene3D" id="2.60.120.10">
    <property type="entry name" value="Jelly Rolls"/>
    <property type="match status" value="2"/>
</dbReference>
<accession>A0A063C544</accession>
<reference evidence="1" key="1">
    <citation type="journal article" date="2016" name="Genome Announc.">
        <title>Genome Sequence of Ustilaginoidea virens IPU010, a Rice Pathogenic Fungus Causing False Smut.</title>
        <authorList>
            <person name="Kumagai T."/>
            <person name="Ishii T."/>
            <person name="Terai G."/>
            <person name="Umemura M."/>
            <person name="Machida M."/>
            <person name="Asai K."/>
        </authorList>
    </citation>
    <scope>NUCLEOTIDE SEQUENCE [LARGE SCALE GENOMIC DNA]</scope>
    <source>
        <strain evidence="1">IPU010</strain>
    </source>
</reference>
<dbReference type="InterPro" id="IPR014710">
    <property type="entry name" value="RmlC-like_jellyroll"/>
</dbReference>
<dbReference type="Proteomes" id="UP000054053">
    <property type="component" value="Unassembled WGS sequence"/>
</dbReference>
<proteinExistence type="predicted"/>
<dbReference type="PANTHER" id="PTHR43346">
    <property type="entry name" value="LIGAND BINDING DOMAIN PROTEIN, PUTATIVE (AFU_ORTHOLOGUE AFUA_6G14370)-RELATED"/>
    <property type="match status" value="1"/>
</dbReference>
<dbReference type="KEGG" id="uvi:66064144"/>
<protein>
    <submittedName>
        <fullName evidence="1">Uncharacterized protein</fullName>
    </submittedName>
</protein>
<dbReference type="EMBL" id="CP072755">
    <property type="protein sequence ID" value="QUC19125.1"/>
    <property type="molecule type" value="Genomic_DNA"/>
</dbReference>
<dbReference type="CDD" id="cd20281">
    <property type="entry name" value="cupin_QDO_C"/>
    <property type="match status" value="1"/>
</dbReference>
<dbReference type="AlphaFoldDB" id="A0A063C544"/>
<reference evidence="2" key="3">
    <citation type="submission" date="2020-03" db="EMBL/GenBank/DDBJ databases">
        <title>A mixture of massive structural variations and highly conserved coding sequences in Ustilaginoidea virens genome.</title>
        <authorList>
            <person name="Zhang K."/>
            <person name="Zhao Z."/>
            <person name="Zhang Z."/>
            <person name="Li Y."/>
            <person name="Hsiang T."/>
            <person name="Sun W."/>
        </authorList>
    </citation>
    <scope>NUCLEOTIDE SEQUENCE</scope>
    <source>
        <strain evidence="2">UV-8b</strain>
    </source>
</reference>
<dbReference type="InterPro" id="IPR052538">
    <property type="entry name" value="Flavonoid_dioxygenase-like"/>
</dbReference>
<dbReference type="PANTHER" id="PTHR43346:SF1">
    <property type="entry name" value="QUERCETIN 2,3-DIOXYGENASE-RELATED"/>
    <property type="match status" value="1"/>
</dbReference>
<sequence>MASAALAIDSYQQDILVDRAPDYVRPYVLPRYHGRAVLITPSQVARYSVTADSSGGAFSLLQHNGRESGWTSARPHAHRVYHEHFYCARGRCELWAVKNESTATQEARVATPGDYGNVPPGSIHTFQLTDPDSQLAHVFHPAGFERLFDEFNGGDFPAGGVSSPYLPLDADPEIFGPMTSDLAARFAALDLYTSPPDEFIPRRDLVNGTAGDDHLHWHDGPNALSAAAAADDDATAPYFVAKDYGPKFLNFDNGYKIIQPLATPAQSTHRNFTMGTIIMSPRLRNESANAAKLPHHFAVQMEDGQLVLDVQGYKTASLLPGDVAFVPAGVEFTYSATVPYTKFLYLNGGAKGLEYGLLKRAVPWKFTAYPIYAGFRG</sequence>
<dbReference type="GeneID" id="66064144"/>
<evidence type="ECO:0000313" key="4">
    <source>
        <dbReference type="Proteomes" id="UP000054053"/>
    </source>
</evidence>
<dbReference type="RefSeq" id="XP_042996798.1">
    <property type="nucleotide sequence ID" value="XM_043140864.1"/>
</dbReference>
<organism evidence="1 4">
    <name type="scientific">Ustilaginoidea virens</name>
    <name type="common">Rice false smut fungus</name>
    <name type="synonym">Villosiclava virens</name>
    <dbReference type="NCBI Taxonomy" id="1159556"/>
    <lineage>
        <taxon>Eukaryota</taxon>
        <taxon>Fungi</taxon>
        <taxon>Dikarya</taxon>
        <taxon>Ascomycota</taxon>
        <taxon>Pezizomycotina</taxon>
        <taxon>Sordariomycetes</taxon>
        <taxon>Hypocreomycetidae</taxon>
        <taxon>Hypocreales</taxon>
        <taxon>Clavicipitaceae</taxon>
        <taxon>Ustilaginoidea</taxon>
    </lineage>
</organism>
<name>A0A063C544_USTVR</name>
<evidence type="ECO:0000313" key="1">
    <source>
        <dbReference type="EMBL" id="GAO18937.1"/>
    </source>
</evidence>
<dbReference type="Proteomes" id="UP000027002">
    <property type="component" value="Chromosome 3"/>
</dbReference>